<accession>A0ACB7J115</accession>
<dbReference type="Proteomes" id="UP000824881">
    <property type="component" value="Unassembled WGS sequence"/>
</dbReference>
<evidence type="ECO:0000313" key="1">
    <source>
        <dbReference type="EMBL" id="KAG9223621.1"/>
    </source>
</evidence>
<dbReference type="EMBL" id="WQMT02000004">
    <property type="protein sequence ID" value="KAG9223621.1"/>
    <property type="molecule type" value="Genomic_DNA"/>
</dbReference>
<keyword evidence="2" id="KW-1185">Reference proteome</keyword>
<sequence>MLLLQTKDLTGKWIAQHWHLIMWRHLGPDRPALITAIEHHIWNAVVQLASSPGLVSEVMKSLYDDIKLETQYDKKSHAMQVKIPLDELQFFRRLKSLFPPPNPPAPSTSASNPPPSPTGRSTTESTTRPQTPLEGSDPAPPLSLMAMGTRQALTSKLGYGKSSDSCRVDPRRKSIPEPHTVDLMFGRAVFTLEDEVDLLAVRFLHHHFDERLEQLDLSEQEVRELEFVGHQCGESELVENGLVLNHA</sequence>
<name>A0ACB7J115_PLECO</name>
<evidence type="ECO:0000313" key="2">
    <source>
        <dbReference type="Proteomes" id="UP000824881"/>
    </source>
</evidence>
<organism evidence="1 2">
    <name type="scientific">Pleurotus cornucopiae</name>
    <name type="common">Cornucopia mushroom</name>
    <dbReference type="NCBI Taxonomy" id="5321"/>
    <lineage>
        <taxon>Eukaryota</taxon>
        <taxon>Fungi</taxon>
        <taxon>Dikarya</taxon>
        <taxon>Basidiomycota</taxon>
        <taxon>Agaricomycotina</taxon>
        <taxon>Agaricomycetes</taxon>
        <taxon>Agaricomycetidae</taxon>
        <taxon>Agaricales</taxon>
        <taxon>Pleurotineae</taxon>
        <taxon>Pleurotaceae</taxon>
        <taxon>Pleurotus</taxon>
    </lineage>
</organism>
<protein>
    <submittedName>
        <fullName evidence="1">Uncharacterized protein</fullName>
    </submittedName>
</protein>
<proteinExistence type="predicted"/>
<reference evidence="1 2" key="1">
    <citation type="journal article" date="2021" name="Appl. Environ. Microbiol.">
        <title>Genetic linkage and physical mapping for an oyster mushroom Pleurotus cornucopiae and QTL analysis for the trait cap color.</title>
        <authorList>
            <person name="Zhang Y."/>
            <person name="Gao W."/>
            <person name="Sonnenberg A."/>
            <person name="Chen Q."/>
            <person name="Zhang J."/>
            <person name="Huang C."/>
        </authorList>
    </citation>
    <scope>NUCLEOTIDE SEQUENCE [LARGE SCALE GENOMIC DNA]</scope>
    <source>
        <strain evidence="1">CCMSSC00406</strain>
    </source>
</reference>
<gene>
    <name evidence="1" type="ORF">CCMSSC00406_0009252</name>
</gene>
<comment type="caution">
    <text evidence="1">The sequence shown here is derived from an EMBL/GenBank/DDBJ whole genome shotgun (WGS) entry which is preliminary data.</text>
</comment>